<comment type="caution">
    <text evidence="1">The sequence shown here is derived from an EMBL/GenBank/DDBJ whole genome shotgun (WGS) entry which is preliminary data.</text>
</comment>
<dbReference type="OrthoDB" id="10445098at2759"/>
<organism evidence="1 2">
    <name type="scientific">Linnemannia gamsii</name>
    <dbReference type="NCBI Taxonomy" id="64522"/>
    <lineage>
        <taxon>Eukaryota</taxon>
        <taxon>Fungi</taxon>
        <taxon>Fungi incertae sedis</taxon>
        <taxon>Mucoromycota</taxon>
        <taxon>Mortierellomycotina</taxon>
        <taxon>Mortierellomycetes</taxon>
        <taxon>Mortierellales</taxon>
        <taxon>Mortierellaceae</taxon>
        <taxon>Linnemannia</taxon>
    </lineage>
</organism>
<name>A0A9P6RBY0_9FUNG</name>
<dbReference type="EMBL" id="JAAAIN010000282">
    <property type="protein sequence ID" value="KAG0316791.1"/>
    <property type="molecule type" value="Genomic_DNA"/>
</dbReference>
<dbReference type="Proteomes" id="UP000823405">
    <property type="component" value="Unassembled WGS sequence"/>
</dbReference>
<keyword evidence="2" id="KW-1185">Reference proteome</keyword>
<evidence type="ECO:0000313" key="2">
    <source>
        <dbReference type="Proteomes" id="UP000823405"/>
    </source>
</evidence>
<accession>A0A9P6RBY0</accession>
<reference evidence="1" key="1">
    <citation type="journal article" date="2020" name="Fungal Divers.">
        <title>Resolving the Mortierellaceae phylogeny through synthesis of multi-gene phylogenetics and phylogenomics.</title>
        <authorList>
            <person name="Vandepol N."/>
            <person name="Liber J."/>
            <person name="Desiro A."/>
            <person name="Na H."/>
            <person name="Kennedy M."/>
            <person name="Barry K."/>
            <person name="Grigoriev I.V."/>
            <person name="Miller A.N."/>
            <person name="O'Donnell K."/>
            <person name="Stajich J.E."/>
            <person name="Bonito G."/>
        </authorList>
    </citation>
    <scope>NUCLEOTIDE SEQUENCE</scope>
    <source>
        <strain evidence="1">NVP60</strain>
    </source>
</reference>
<proteinExistence type="predicted"/>
<gene>
    <name evidence="1" type="ORF">BGZ97_006363</name>
</gene>
<protein>
    <submittedName>
        <fullName evidence="1">Uncharacterized protein</fullName>
    </submittedName>
</protein>
<dbReference type="AlphaFoldDB" id="A0A9P6RBY0"/>
<evidence type="ECO:0000313" key="1">
    <source>
        <dbReference type="EMBL" id="KAG0316791.1"/>
    </source>
</evidence>
<sequence>MEEYHTQNIASTAATIAVQQPDGVAVGIYDSVSSSGKTTGYSVNFDDQGKGLLYTATGDVYEGTLTFQAPQEVKTGAINLTVDAVPVSMMKTWYFLDKARI</sequence>